<dbReference type="PANTHER" id="PTHR33070:SF120">
    <property type="entry name" value="EXPRESSED PROTEIN"/>
    <property type="match status" value="1"/>
</dbReference>
<sequence length="268" mass="29931">MKMVSLVSSPSLPTNVRHVRSISLPSRSHPCNLQVEEELAQLKSWEASSSSTANVETACGSIVRLKRLYTSVNDLISLPQTQQALLHRKDDKLVDELLDLSMSLLDLCGSIKDVMEQVSEQTRNIESALRRRKEGLKSDSSSLWKMKDAKRAILALKKMNNKIEGIALLDLDHHLSSLIRSLRDTCALSISIFGSLISSMSIFGSKPKSTNWTIVSNLIRKPKKASVDQPHISNEALESHTEVIEESLECMSRTLIKERVSLLNIRSQ</sequence>
<evidence type="ECO:0008006" key="4">
    <source>
        <dbReference type="Google" id="ProtNLM"/>
    </source>
</evidence>
<dbReference type="Gramene" id="mRNA:HanXRQr2_Chr15g0700941">
    <property type="protein sequence ID" value="CDS:HanXRQr2_Chr15g0700941.1"/>
    <property type="gene ID" value="HanXRQr2_Chr15g0700941"/>
</dbReference>
<dbReference type="Pfam" id="PF03087">
    <property type="entry name" value="BPS1"/>
    <property type="match status" value="1"/>
</dbReference>
<dbReference type="EMBL" id="MNCJ02000330">
    <property type="protein sequence ID" value="KAF5765197.1"/>
    <property type="molecule type" value="Genomic_DNA"/>
</dbReference>
<dbReference type="InParanoid" id="A0A251UJT3"/>
<dbReference type="EMBL" id="CM007895">
    <property type="protein sequence ID" value="OTG23319.1"/>
    <property type="molecule type" value="Genomic_DNA"/>
</dbReference>
<organism evidence="2 3">
    <name type="scientific">Helianthus annuus</name>
    <name type="common">Common sunflower</name>
    <dbReference type="NCBI Taxonomy" id="4232"/>
    <lineage>
        <taxon>Eukaryota</taxon>
        <taxon>Viridiplantae</taxon>
        <taxon>Streptophyta</taxon>
        <taxon>Embryophyta</taxon>
        <taxon>Tracheophyta</taxon>
        <taxon>Spermatophyta</taxon>
        <taxon>Magnoliopsida</taxon>
        <taxon>eudicotyledons</taxon>
        <taxon>Gunneridae</taxon>
        <taxon>Pentapetalae</taxon>
        <taxon>asterids</taxon>
        <taxon>campanulids</taxon>
        <taxon>Asterales</taxon>
        <taxon>Asteraceae</taxon>
        <taxon>Asteroideae</taxon>
        <taxon>Heliantheae alliance</taxon>
        <taxon>Heliantheae</taxon>
        <taxon>Helianthus</taxon>
    </lineage>
</organism>
<reference evidence="1 3" key="1">
    <citation type="journal article" date="2017" name="Nature">
        <title>The sunflower genome provides insights into oil metabolism, flowering and Asterid evolution.</title>
        <authorList>
            <person name="Badouin H."/>
            <person name="Gouzy J."/>
            <person name="Grassa C.J."/>
            <person name="Murat F."/>
            <person name="Staton S.E."/>
            <person name="Cottret L."/>
            <person name="Lelandais-Briere C."/>
            <person name="Owens G.L."/>
            <person name="Carrere S."/>
            <person name="Mayjonade B."/>
            <person name="Legrand L."/>
            <person name="Gill N."/>
            <person name="Kane N.C."/>
            <person name="Bowers J.E."/>
            <person name="Hubner S."/>
            <person name="Bellec A."/>
            <person name="Berard A."/>
            <person name="Berges H."/>
            <person name="Blanchet N."/>
            <person name="Boniface M.C."/>
            <person name="Brunel D."/>
            <person name="Catrice O."/>
            <person name="Chaidir N."/>
            <person name="Claudel C."/>
            <person name="Donnadieu C."/>
            <person name="Faraut T."/>
            <person name="Fievet G."/>
            <person name="Helmstetter N."/>
            <person name="King M."/>
            <person name="Knapp S.J."/>
            <person name="Lai Z."/>
            <person name="Le Paslier M.C."/>
            <person name="Lippi Y."/>
            <person name="Lorenzon L."/>
            <person name="Mandel J.R."/>
            <person name="Marage G."/>
            <person name="Marchand G."/>
            <person name="Marquand E."/>
            <person name="Bret-Mestries E."/>
            <person name="Morien E."/>
            <person name="Nambeesan S."/>
            <person name="Nguyen T."/>
            <person name="Pegot-Espagnet P."/>
            <person name="Pouilly N."/>
            <person name="Raftis F."/>
            <person name="Sallet E."/>
            <person name="Schiex T."/>
            <person name="Thomas J."/>
            <person name="Vandecasteele C."/>
            <person name="Vares D."/>
            <person name="Vear F."/>
            <person name="Vautrin S."/>
            <person name="Crespi M."/>
            <person name="Mangin B."/>
            <person name="Burke J.M."/>
            <person name="Salse J."/>
            <person name="Munos S."/>
            <person name="Vincourt P."/>
            <person name="Rieseberg L.H."/>
            <person name="Langlade N.B."/>
        </authorList>
    </citation>
    <scope>NUCLEOTIDE SEQUENCE [LARGE SCALE GENOMIC DNA]</scope>
    <source>
        <strain evidence="3">cv. SF193</strain>
        <tissue evidence="1">Leaves</tissue>
    </source>
</reference>
<protein>
    <recommendedName>
        <fullName evidence="4">DUF241 domain protein</fullName>
    </recommendedName>
</protein>
<dbReference type="OMA" id="HESTMSE"/>
<dbReference type="GO" id="GO:0048364">
    <property type="term" value="P:root development"/>
    <property type="evidence" value="ECO:0007669"/>
    <property type="project" value="InterPro"/>
</dbReference>
<dbReference type="Proteomes" id="UP000215914">
    <property type="component" value="Chromosome 6"/>
</dbReference>
<keyword evidence="3" id="KW-1185">Reference proteome</keyword>
<accession>A0A251UJT3</accession>
<gene>
    <name evidence="2" type="ORF">HannXRQ_Chr06g0181141</name>
    <name evidence="1" type="ORF">HanXRQr2_Chr15g0700941</name>
</gene>
<dbReference type="PANTHER" id="PTHR33070">
    <property type="entry name" value="OS06G0725500 PROTEIN"/>
    <property type="match status" value="1"/>
</dbReference>
<reference evidence="1" key="3">
    <citation type="submission" date="2020-06" db="EMBL/GenBank/DDBJ databases">
        <title>Helianthus annuus Genome sequencing and assembly Release 2.</title>
        <authorList>
            <person name="Gouzy J."/>
            <person name="Langlade N."/>
            <person name="Munos S."/>
        </authorList>
    </citation>
    <scope>NUCLEOTIDE SEQUENCE</scope>
    <source>
        <tissue evidence="1">Leaves</tissue>
    </source>
</reference>
<name>A0A251UJT3_HELAN</name>
<evidence type="ECO:0000313" key="1">
    <source>
        <dbReference type="EMBL" id="KAF5765197.1"/>
    </source>
</evidence>
<evidence type="ECO:0000313" key="2">
    <source>
        <dbReference type="EMBL" id="OTG23319.1"/>
    </source>
</evidence>
<dbReference type="InterPro" id="IPR004320">
    <property type="entry name" value="BPS1_pln"/>
</dbReference>
<evidence type="ECO:0000313" key="3">
    <source>
        <dbReference type="Proteomes" id="UP000215914"/>
    </source>
</evidence>
<proteinExistence type="predicted"/>
<dbReference type="GO" id="GO:0048367">
    <property type="term" value="P:shoot system development"/>
    <property type="evidence" value="ECO:0007669"/>
    <property type="project" value="InterPro"/>
</dbReference>
<dbReference type="AlphaFoldDB" id="A0A251UJT3"/>
<reference evidence="2" key="2">
    <citation type="submission" date="2017-02" db="EMBL/GenBank/DDBJ databases">
        <title>Sunflower complete genome.</title>
        <authorList>
            <person name="Langlade N."/>
            <person name="Munos S."/>
        </authorList>
    </citation>
    <scope>NUCLEOTIDE SEQUENCE [LARGE SCALE GENOMIC DNA]</scope>
    <source>
        <tissue evidence="2">Leaves</tissue>
    </source>
</reference>